<feature type="region of interest" description="Disordered" evidence="1">
    <location>
        <begin position="44"/>
        <end position="67"/>
    </location>
</feature>
<protein>
    <submittedName>
        <fullName evidence="2">Uncharacterized protein</fullName>
    </submittedName>
</protein>
<organism evidence="2 3">
    <name type="scientific">Abeliophyllum distichum</name>
    <dbReference type="NCBI Taxonomy" id="126358"/>
    <lineage>
        <taxon>Eukaryota</taxon>
        <taxon>Viridiplantae</taxon>
        <taxon>Streptophyta</taxon>
        <taxon>Embryophyta</taxon>
        <taxon>Tracheophyta</taxon>
        <taxon>Spermatophyta</taxon>
        <taxon>Magnoliopsida</taxon>
        <taxon>eudicotyledons</taxon>
        <taxon>Gunneridae</taxon>
        <taxon>Pentapetalae</taxon>
        <taxon>asterids</taxon>
        <taxon>lamiids</taxon>
        <taxon>Lamiales</taxon>
        <taxon>Oleaceae</taxon>
        <taxon>Forsythieae</taxon>
        <taxon>Abeliophyllum</taxon>
    </lineage>
</organism>
<reference evidence="3" key="1">
    <citation type="submission" date="2024-07" db="EMBL/GenBank/DDBJ databases">
        <title>Two chromosome-level genome assemblies of Korean endemic species Abeliophyllum distichum and Forsythia ovata (Oleaceae).</title>
        <authorList>
            <person name="Jang H."/>
        </authorList>
    </citation>
    <scope>NUCLEOTIDE SEQUENCE [LARGE SCALE GENOMIC DNA]</scope>
</reference>
<name>A0ABD1SWQ7_9LAMI</name>
<comment type="caution">
    <text evidence="2">The sequence shown here is derived from an EMBL/GenBank/DDBJ whole genome shotgun (WGS) entry which is preliminary data.</text>
</comment>
<evidence type="ECO:0000313" key="2">
    <source>
        <dbReference type="EMBL" id="KAL2504879.1"/>
    </source>
</evidence>
<sequence length="179" mass="20554">MNLHFWRDVRNKNPTTFDQLVEMITKKITNENMIFHRNRRGVAPNQMPRMNYRRGQGKQLPHSHPRRRDYLANPNSGISYVASAQEGLLPPYPIQGAPGPSTGAYNYKMTVPTYYEAGTSALSILPPHQEMPNRYCLVHRCYGHSTEKCCEVKNLANRREIGLGPRRETNTRRGAQSLM</sequence>
<proteinExistence type="predicted"/>
<keyword evidence="3" id="KW-1185">Reference proteome</keyword>
<dbReference type="Proteomes" id="UP001604336">
    <property type="component" value="Unassembled WGS sequence"/>
</dbReference>
<dbReference type="AlphaFoldDB" id="A0ABD1SWQ7"/>
<feature type="compositionally biased region" description="Basic residues" evidence="1">
    <location>
        <begin position="51"/>
        <end position="67"/>
    </location>
</feature>
<evidence type="ECO:0000256" key="1">
    <source>
        <dbReference type="SAM" id="MobiDB-lite"/>
    </source>
</evidence>
<accession>A0ABD1SWQ7</accession>
<evidence type="ECO:0000313" key="3">
    <source>
        <dbReference type="Proteomes" id="UP001604336"/>
    </source>
</evidence>
<dbReference type="EMBL" id="JBFOLK010000006">
    <property type="protein sequence ID" value="KAL2504879.1"/>
    <property type="molecule type" value="Genomic_DNA"/>
</dbReference>
<gene>
    <name evidence="2" type="ORF">Adt_20500</name>
</gene>